<dbReference type="AlphaFoldDB" id="A0A9D1CR46"/>
<dbReference type="SUPFAM" id="SSF53474">
    <property type="entry name" value="alpha/beta-Hydrolases"/>
    <property type="match status" value="1"/>
</dbReference>
<reference evidence="1" key="1">
    <citation type="submission" date="2020-10" db="EMBL/GenBank/DDBJ databases">
        <authorList>
            <person name="Gilroy R."/>
        </authorList>
    </citation>
    <scope>NUCLEOTIDE SEQUENCE</scope>
    <source>
        <strain evidence="1">ChiSxjej2B14-6234</strain>
    </source>
</reference>
<accession>A0A9D1CR46</accession>
<dbReference type="InterPro" id="IPR050583">
    <property type="entry name" value="Mycobacterial_A85_antigen"/>
</dbReference>
<gene>
    <name evidence="1" type="ORF">IAB73_02770</name>
</gene>
<dbReference type="Gene3D" id="3.40.50.1820">
    <property type="entry name" value="alpha/beta hydrolase"/>
    <property type="match status" value="1"/>
</dbReference>
<dbReference type="Proteomes" id="UP000886887">
    <property type="component" value="Unassembled WGS sequence"/>
</dbReference>
<evidence type="ECO:0000313" key="1">
    <source>
        <dbReference type="EMBL" id="HIQ71119.1"/>
    </source>
</evidence>
<dbReference type="InterPro" id="IPR029058">
    <property type="entry name" value="AB_hydrolase_fold"/>
</dbReference>
<protein>
    <submittedName>
        <fullName evidence="1">Esterase family protein</fullName>
    </submittedName>
</protein>
<organism evidence="1 2">
    <name type="scientific">Candidatus Onthenecus intestinigallinarum</name>
    <dbReference type="NCBI Taxonomy" id="2840875"/>
    <lineage>
        <taxon>Bacteria</taxon>
        <taxon>Bacillati</taxon>
        <taxon>Bacillota</taxon>
        <taxon>Clostridia</taxon>
        <taxon>Eubacteriales</taxon>
        <taxon>Candidatus Onthenecus</taxon>
    </lineage>
</organism>
<dbReference type="Pfam" id="PF00756">
    <property type="entry name" value="Esterase"/>
    <property type="match status" value="1"/>
</dbReference>
<evidence type="ECO:0000313" key="2">
    <source>
        <dbReference type="Proteomes" id="UP000886887"/>
    </source>
</evidence>
<dbReference type="PANTHER" id="PTHR48098">
    <property type="entry name" value="ENTEROCHELIN ESTERASE-RELATED"/>
    <property type="match status" value="1"/>
</dbReference>
<reference evidence="1" key="2">
    <citation type="journal article" date="2021" name="PeerJ">
        <title>Extensive microbial diversity within the chicken gut microbiome revealed by metagenomics and culture.</title>
        <authorList>
            <person name="Gilroy R."/>
            <person name="Ravi A."/>
            <person name="Getino M."/>
            <person name="Pursley I."/>
            <person name="Horton D.L."/>
            <person name="Alikhan N.F."/>
            <person name="Baker D."/>
            <person name="Gharbi K."/>
            <person name="Hall N."/>
            <person name="Watson M."/>
            <person name="Adriaenssens E.M."/>
            <person name="Foster-Nyarko E."/>
            <person name="Jarju S."/>
            <person name="Secka A."/>
            <person name="Antonio M."/>
            <person name="Oren A."/>
            <person name="Chaudhuri R.R."/>
            <person name="La Ragione R."/>
            <person name="Hildebrand F."/>
            <person name="Pallen M.J."/>
        </authorList>
    </citation>
    <scope>NUCLEOTIDE SEQUENCE</scope>
    <source>
        <strain evidence="1">ChiSxjej2B14-6234</strain>
    </source>
</reference>
<name>A0A9D1CR46_9FIRM</name>
<proteinExistence type="predicted"/>
<comment type="caution">
    <text evidence="1">The sequence shown here is derived from an EMBL/GenBank/DDBJ whole genome shotgun (WGS) entry which is preliminary data.</text>
</comment>
<dbReference type="InterPro" id="IPR000801">
    <property type="entry name" value="Esterase-like"/>
</dbReference>
<dbReference type="EMBL" id="DVFJ01000008">
    <property type="protein sequence ID" value="HIQ71119.1"/>
    <property type="molecule type" value="Genomic_DNA"/>
</dbReference>
<dbReference type="PANTHER" id="PTHR48098:SF3">
    <property type="entry name" value="IRON(III) ENTEROBACTIN ESTERASE"/>
    <property type="match status" value="1"/>
</dbReference>
<sequence>MQEQYFREYARALGRDMEFKVYGHAGRPVLAFPSQDGRFFDFKDNGMVDCVGHLIDAGRVQIFCCDSIDRETWSAAWRAPRERLEQHERWFSYVVDELIPRVWEINGADHGGIVTTGCSMGAFHAANFFFRRPELFGGVIALSGLYDAHYFFGDAFDELAYLNSPVDSLANMPADHPYIALYNARQIVLCVGQGAWEHEMLPSNRRLAEIFREKGIHGWVDFWGYDVAHDWPWWRRQLPYFLEQMV</sequence>